<evidence type="ECO:0000256" key="1">
    <source>
        <dbReference type="SAM" id="MobiDB-lite"/>
    </source>
</evidence>
<evidence type="ECO:0000313" key="4">
    <source>
        <dbReference type="Proteomes" id="UP001166784"/>
    </source>
</evidence>
<reference evidence="3" key="2">
    <citation type="journal article" date="2023" name="Int. J. Syst. Evol. Microbiol.">
        <title>Streptomyces marispadix sp. nov., isolated from marine beach sediment of the Northern Coast of Portugal.</title>
        <authorList>
            <person name="dos Santos J.D.N."/>
            <person name="Vitorino I.R."/>
            <person name="Kallscheuer N."/>
            <person name="Srivastava A."/>
            <person name="Krautwurst S."/>
            <person name="Marz M."/>
            <person name="Jogler C."/>
            <person name="Lobo Da Cunha A."/>
            <person name="Catita J."/>
            <person name="Goncalves H."/>
            <person name="Gonzalez I."/>
            <person name="Reyes F."/>
            <person name="Lage O.M."/>
        </authorList>
    </citation>
    <scope>NUCLEOTIDE SEQUENCE</scope>
    <source>
        <strain evidence="3">M600PL45_2</strain>
    </source>
</reference>
<accession>A0ABS9SW45</accession>
<evidence type="ECO:0000313" key="3">
    <source>
        <dbReference type="EMBL" id="MCH6160507.1"/>
    </source>
</evidence>
<protein>
    <recommendedName>
        <fullName evidence="5">Secreted protein</fullName>
    </recommendedName>
</protein>
<evidence type="ECO:0000256" key="2">
    <source>
        <dbReference type="SAM" id="Phobius"/>
    </source>
</evidence>
<reference evidence="3" key="1">
    <citation type="submission" date="2022-03" db="EMBL/GenBank/DDBJ databases">
        <authorList>
            <person name="Santos J.D.N."/>
            <person name="Kallscheuer N."/>
            <person name="Jogler C."/>
            <person name="Lage O.M."/>
        </authorList>
    </citation>
    <scope>NUCLEOTIDE SEQUENCE</scope>
    <source>
        <strain evidence="3">M600PL45_2</strain>
    </source>
</reference>
<keyword evidence="2" id="KW-0812">Transmembrane</keyword>
<evidence type="ECO:0008006" key="5">
    <source>
        <dbReference type="Google" id="ProtNLM"/>
    </source>
</evidence>
<sequence>MPRPTPAQLAYGSVTVVCSTLAMLLLTRTPSGPGVALIAVAALALGVLVALTAPGMRTAGRVRMGSAVRTAKPRTATPSRIHARHDGTAAAARARAAQRMAEPSLRS</sequence>
<keyword evidence="2" id="KW-0472">Membrane</keyword>
<comment type="caution">
    <text evidence="3">The sequence shown here is derived from an EMBL/GenBank/DDBJ whole genome shotgun (WGS) entry which is preliminary data.</text>
</comment>
<dbReference type="RefSeq" id="WP_241058567.1">
    <property type="nucleotide sequence ID" value="NZ_JAKWJU010000002.1"/>
</dbReference>
<keyword evidence="2" id="KW-1133">Transmembrane helix</keyword>
<gene>
    <name evidence="3" type="ORF">MMA15_08820</name>
</gene>
<keyword evidence="4" id="KW-1185">Reference proteome</keyword>
<organism evidence="3 4">
    <name type="scientific">Streptomyces marispadix</name>
    <dbReference type="NCBI Taxonomy" id="2922868"/>
    <lineage>
        <taxon>Bacteria</taxon>
        <taxon>Bacillati</taxon>
        <taxon>Actinomycetota</taxon>
        <taxon>Actinomycetes</taxon>
        <taxon>Kitasatosporales</taxon>
        <taxon>Streptomycetaceae</taxon>
        <taxon>Streptomyces</taxon>
    </lineage>
</organism>
<name>A0ABS9SW45_9ACTN</name>
<feature type="region of interest" description="Disordered" evidence="1">
    <location>
        <begin position="64"/>
        <end position="107"/>
    </location>
</feature>
<feature type="transmembrane region" description="Helical" evidence="2">
    <location>
        <begin position="9"/>
        <end position="27"/>
    </location>
</feature>
<feature type="compositionally biased region" description="Low complexity" evidence="1">
    <location>
        <begin position="89"/>
        <end position="101"/>
    </location>
</feature>
<dbReference type="EMBL" id="JAKWJU010000002">
    <property type="protein sequence ID" value="MCH6160507.1"/>
    <property type="molecule type" value="Genomic_DNA"/>
</dbReference>
<proteinExistence type="predicted"/>
<feature type="transmembrane region" description="Helical" evidence="2">
    <location>
        <begin position="33"/>
        <end position="53"/>
    </location>
</feature>
<dbReference type="Proteomes" id="UP001166784">
    <property type="component" value="Unassembled WGS sequence"/>
</dbReference>